<feature type="domain" description="Xylose isomerase-like TIM barrel" evidence="1">
    <location>
        <begin position="20"/>
        <end position="246"/>
    </location>
</feature>
<evidence type="ECO:0000259" key="1">
    <source>
        <dbReference type="Pfam" id="PF01261"/>
    </source>
</evidence>
<dbReference type="Proteomes" id="UP000265768">
    <property type="component" value="Unassembled WGS sequence"/>
</dbReference>
<dbReference type="OrthoDB" id="9815124at2"/>
<dbReference type="SUPFAM" id="SSF51658">
    <property type="entry name" value="Xylose isomerase-like"/>
    <property type="match status" value="1"/>
</dbReference>
<dbReference type="Pfam" id="PF01261">
    <property type="entry name" value="AP_endonuc_2"/>
    <property type="match status" value="1"/>
</dbReference>
<accession>A0A3A4ARL6</accession>
<dbReference type="InterPro" id="IPR036237">
    <property type="entry name" value="Xyl_isomerase-like_sf"/>
</dbReference>
<dbReference type="PANTHER" id="PTHR12110">
    <property type="entry name" value="HYDROXYPYRUVATE ISOMERASE"/>
    <property type="match status" value="1"/>
</dbReference>
<dbReference type="EMBL" id="QZEY01000006">
    <property type="protein sequence ID" value="RJL31771.1"/>
    <property type="molecule type" value="Genomic_DNA"/>
</dbReference>
<dbReference type="AlphaFoldDB" id="A0A3A4ARL6"/>
<evidence type="ECO:0000313" key="2">
    <source>
        <dbReference type="EMBL" id="RJL31771.1"/>
    </source>
</evidence>
<reference evidence="2 3" key="1">
    <citation type="submission" date="2018-09" db="EMBL/GenBank/DDBJ databases">
        <title>YIM 75507 draft genome.</title>
        <authorList>
            <person name="Tang S."/>
            <person name="Feng Y."/>
        </authorList>
    </citation>
    <scope>NUCLEOTIDE SEQUENCE [LARGE SCALE GENOMIC DNA]</scope>
    <source>
        <strain evidence="2 3">YIM 75507</strain>
    </source>
</reference>
<dbReference type="GO" id="GO:0016853">
    <property type="term" value="F:isomerase activity"/>
    <property type="evidence" value="ECO:0007669"/>
    <property type="project" value="UniProtKB-KW"/>
</dbReference>
<keyword evidence="2" id="KW-0413">Isomerase</keyword>
<sequence length="258" mass="27255">MTRWAFSTLGVPGAPLAETVRLAREHGAAGLELRVHPDEEVRLGLDTGERRRIRALLADAGLEVPCLATYVRICGDAPDREVLEEARAAIALARDLGGAAIRLFPGGVGDGADEDRAVRRLDALAADADAAGVRLLVETHDSHPTGEAVARLLAGTGAAAIWDLLHPWRHGESPGATMAALGDRLAYVQIKDVASPADLTPIPLGSGAVPLEEAGALLRGSGWRGWVSLEWEKAWHPGALPLPEALPGARAWTERHLP</sequence>
<comment type="caution">
    <text evidence="2">The sequence shown here is derived from an EMBL/GenBank/DDBJ whole genome shotgun (WGS) entry which is preliminary data.</text>
</comment>
<protein>
    <submittedName>
        <fullName evidence="2">Sugar phosphate isomerase/epimerase</fullName>
    </submittedName>
</protein>
<organism evidence="2 3">
    <name type="scientific">Bailinhaonella thermotolerans</name>
    <dbReference type="NCBI Taxonomy" id="1070861"/>
    <lineage>
        <taxon>Bacteria</taxon>
        <taxon>Bacillati</taxon>
        <taxon>Actinomycetota</taxon>
        <taxon>Actinomycetes</taxon>
        <taxon>Streptosporangiales</taxon>
        <taxon>Streptosporangiaceae</taxon>
        <taxon>Bailinhaonella</taxon>
    </lineage>
</organism>
<name>A0A3A4ARL6_9ACTN</name>
<gene>
    <name evidence="2" type="ORF">D5H75_18940</name>
</gene>
<proteinExistence type="predicted"/>
<dbReference type="InterPro" id="IPR050312">
    <property type="entry name" value="IolE/XylAMocC-like"/>
</dbReference>
<keyword evidence="3" id="KW-1185">Reference proteome</keyword>
<dbReference type="InterPro" id="IPR013022">
    <property type="entry name" value="Xyl_isomerase-like_TIM-brl"/>
</dbReference>
<evidence type="ECO:0000313" key="3">
    <source>
        <dbReference type="Proteomes" id="UP000265768"/>
    </source>
</evidence>
<dbReference type="RefSeq" id="WP_119927799.1">
    <property type="nucleotide sequence ID" value="NZ_QZEY01000006.1"/>
</dbReference>
<dbReference type="Gene3D" id="3.20.20.150">
    <property type="entry name" value="Divalent-metal-dependent TIM barrel enzymes"/>
    <property type="match status" value="1"/>
</dbReference>